<keyword evidence="4" id="KW-1185">Reference proteome</keyword>
<organism evidence="3 4">
    <name type="scientific">Manduca sexta</name>
    <name type="common">Tobacco hawkmoth</name>
    <name type="synonym">Tobacco hornworm</name>
    <dbReference type="NCBI Taxonomy" id="7130"/>
    <lineage>
        <taxon>Eukaryota</taxon>
        <taxon>Metazoa</taxon>
        <taxon>Ecdysozoa</taxon>
        <taxon>Arthropoda</taxon>
        <taxon>Hexapoda</taxon>
        <taxon>Insecta</taxon>
        <taxon>Pterygota</taxon>
        <taxon>Neoptera</taxon>
        <taxon>Endopterygota</taxon>
        <taxon>Lepidoptera</taxon>
        <taxon>Glossata</taxon>
        <taxon>Ditrysia</taxon>
        <taxon>Bombycoidea</taxon>
        <taxon>Sphingidae</taxon>
        <taxon>Sphinginae</taxon>
        <taxon>Sphingini</taxon>
        <taxon>Manduca</taxon>
    </lineage>
</organism>
<evidence type="ECO:0000313" key="3">
    <source>
        <dbReference type="EMBL" id="KAG6457631.1"/>
    </source>
</evidence>
<evidence type="ECO:0000313" key="4">
    <source>
        <dbReference type="Proteomes" id="UP000791440"/>
    </source>
</evidence>
<comment type="caution">
    <text evidence="3">The sequence shown here is derived from an EMBL/GenBank/DDBJ whole genome shotgun (WGS) entry which is preliminary data.</text>
</comment>
<dbReference type="Pfam" id="PF22589">
    <property type="entry name" value="SPMIP1"/>
    <property type="match status" value="1"/>
</dbReference>
<reference evidence="3" key="1">
    <citation type="journal article" date="2016" name="Insect Biochem. Mol. Biol.">
        <title>Multifaceted biological insights from a draft genome sequence of the tobacco hornworm moth, Manduca sexta.</title>
        <authorList>
            <person name="Kanost M.R."/>
            <person name="Arrese E.L."/>
            <person name="Cao X."/>
            <person name="Chen Y.R."/>
            <person name="Chellapilla S."/>
            <person name="Goldsmith M.R."/>
            <person name="Grosse-Wilde E."/>
            <person name="Heckel D.G."/>
            <person name="Herndon N."/>
            <person name="Jiang H."/>
            <person name="Papanicolaou A."/>
            <person name="Qu J."/>
            <person name="Soulages J.L."/>
            <person name="Vogel H."/>
            <person name="Walters J."/>
            <person name="Waterhouse R.M."/>
            <person name="Ahn S.J."/>
            <person name="Almeida F.C."/>
            <person name="An C."/>
            <person name="Aqrawi P."/>
            <person name="Bretschneider A."/>
            <person name="Bryant W.B."/>
            <person name="Bucks S."/>
            <person name="Chao H."/>
            <person name="Chevignon G."/>
            <person name="Christen J.M."/>
            <person name="Clarke D.F."/>
            <person name="Dittmer N.T."/>
            <person name="Ferguson L.C.F."/>
            <person name="Garavelou S."/>
            <person name="Gordon K.H.J."/>
            <person name="Gunaratna R.T."/>
            <person name="Han Y."/>
            <person name="Hauser F."/>
            <person name="He Y."/>
            <person name="Heidel-Fischer H."/>
            <person name="Hirsh A."/>
            <person name="Hu Y."/>
            <person name="Jiang H."/>
            <person name="Kalra D."/>
            <person name="Klinner C."/>
            <person name="Konig C."/>
            <person name="Kovar C."/>
            <person name="Kroll A.R."/>
            <person name="Kuwar S.S."/>
            <person name="Lee S.L."/>
            <person name="Lehman R."/>
            <person name="Li K."/>
            <person name="Li Z."/>
            <person name="Liang H."/>
            <person name="Lovelace S."/>
            <person name="Lu Z."/>
            <person name="Mansfield J.H."/>
            <person name="McCulloch K.J."/>
            <person name="Mathew T."/>
            <person name="Morton B."/>
            <person name="Muzny D.M."/>
            <person name="Neunemann D."/>
            <person name="Ongeri F."/>
            <person name="Pauchet Y."/>
            <person name="Pu L.L."/>
            <person name="Pyrousis I."/>
            <person name="Rao X.J."/>
            <person name="Redding A."/>
            <person name="Roesel C."/>
            <person name="Sanchez-Gracia A."/>
            <person name="Schaack S."/>
            <person name="Shukla A."/>
            <person name="Tetreau G."/>
            <person name="Wang Y."/>
            <person name="Xiong G.H."/>
            <person name="Traut W."/>
            <person name="Walsh T.K."/>
            <person name="Worley K.C."/>
            <person name="Wu D."/>
            <person name="Wu W."/>
            <person name="Wu Y.Q."/>
            <person name="Zhang X."/>
            <person name="Zou Z."/>
            <person name="Zucker H."/>
            <person name="Briscoe A.D."/>
            <person name="Burmester T."/>
            <person name="Clem R.J."/>
            <person name="Feyereisen R."/>
            <person name="Grimmelikhuijzen C.J.P."/>
            <person name="Hamodrakas S.J."/>
            <person name="Hansson B.S."/>
            <person name="Huguet E."/>
            <person name="Jermiin L.S."/>
            <person name="Lan Q."/>
            <person name="Lehman H.K."/>
            <person name="Lorenzen M."/>
            <person name="Merzendorfer H."/>
            <person name="Michalopoulos I."/>
            <person name="Morton D.B."/>
            <person name="Muthukrishnan S."/>
            <person name="Oakeshott J.G."/>
            <person name="Palmer W."/>
            <person name="Park Y."/>
            <person name="Passarelli A.L."/>
            <person name="Rozas J."/>
            <person name="Schwartz L.M."/>
            <person name="Smith W."/>
            <person name="Southgate A."/>
            <person name="Vilcinskas A."/>
            <person name="Vogt R."/>
            <person name="Wang P."/>
            <person name="Werren J."/>
            <person name="Yu X.Q."/>
            <person name="Zhou J.J."/>
            <person name="Brown S.J."/>
            <person name="Scherer S.E."/>
            <person name="Richards S."/>
            <person name="Blissard G.W."/>
        </authorList>
    </citation>
    <scope>NUCLEOTIDE SEQUENCE</scope>
</reference>
<dbReference type="InterPro" id="IPR054323">
    <property type="entry name" value="SPMIP1_C"/>
</dbReference>
<feature type="region of interest" description="Disordered" evidence="1">
    <location>
        <begin position="201"/>
        <end position="223"/>
    </location>
</feature>
<dbReference type="Proteomes" id="UP000791440">
    <property type="component" value="Unassembled WGS sequence"/>
</dbReference>
<sequence length="223" mass="25433">MDISDPAVIIFLVESYEKENRLRLNWITKHREKIEQAATLTRPPTNYFESDVTAHPMVAGMGTVTISHAVAGYNRRKKPIRDATFIPGIKYLRKGHSIVDIGLGDPKLDSKLVRPDTDLSSDPIMRPVDPELTQIIYKSKPEFGNMKYMEERGKILPEKRYYFAESSGWTYGWRLGDSTLKEKPMYGRCWHLTKTLKSRVGPQPDPAHYKSSVPPGRSHCDGI</sequence>
<dbReference type="AlphaFoldDB" id="A0A921ZHP2"/>
<feature type="domain" description="Sperm microtubule inner protein 1 C-terminal" evidence="2">
    <location>
        <begin position="106"/>
        <end position="206"/>
    </location>
</feature>
<accession>A0A921ZHP2</accession>
<dbReference type="PANTHER" id="PTHR35826:SF1">
    <property type="entry name" value="PROTEIN ATP6V1FNB-LIKE"/>
    <property type="match status" value="1"/>
</dbReference>
<evidence type="ECO:0000259" key="2">
    <source>
        <dbReference type="Pfam" id="PF22589"/>
    </source>
</evidence>
<reference evidence="3" key="2">
    <citation type="submission" date="2020-12" db="EMBL/GenBank/DDBJ databases">
        <authorList>
            <person name="Kanost M."/>
        </authorList>
    </citation>
    <scope>NUCLEOTIDE SEQUENCE</scope>
</reference>
<dbReference type="EMBL" id="JH668552">
    <property type="protein sequence ID" value="KAG6457631.1"/>
    <property type="molecule type" value="Genomic_DNA"/>
</dbReference>
<protein>
    <recommendedName>
        <fullName evidence="2">Sperm microtubule inner protein 1 C-terminal domain-containing protein</fullName>
    </recommendedName>
</protein>
<proteinExistence type="predicted"/>
<evidence type="ECO:0000256" key="1">
    <source>
        <dbReference type="SAM" id="MobiDB-lite"/>
    </source>
</evidence>
<gene>
    <name evidence="3" type="ORF">O3G_MSEX010405</name>
</gene>
<dbReference type="PANTHER" id="PTHR35826">
    <property type="entry name" value="PROTEIN ATP6V1FNB-LIKE"/>
    <property type="match status" value="1"/>
</dbReference>
<name>A0A921ZHP2_MANSE</name>